<proteinExistence type="inferred from homology"/>
<keyword evidence="3" id="KW-0812">Transmembrane</keyword>
<dbReference type="EMBL" id="JBFXLQ010000071">
    <property type="protein sequence ID" value="KAL2862218.1"/>
    <property type="molecule type" value="Genomic_DNA"/>
</dbReference>
<evidence type="ECO:0000313" key="5">
    <source>
        <dbReference type="EMBL" id="KAL2862218.1"/>
    </source>
</evidence>
<evidence type="ECO:0000256" key="1">
    <source>
        <dbReference type="ARBA" id="ARBA00008056"/>
    </source>
</evidence>
<sequence>MVHSGSTIDFGGLAAPLQMVIYTLSLTYLAFYGNNPTQRRILSQKVRQACEKYGFFQIVNHLVPSALQEAILEQSRAFFCLPREVKEQYDKDGGYRGYERLQARGDLQEAYYLGKDMRIDHPTVLAGKFSHGPNKYPTEVKDPILFRRVVDDYHVHLSRLAEDILEVLAETLNLSSDWFEAHGFCHDPIANLRLLHYPAACENTGAQEKANGFRAHTDFGAITILLQDGTSGLQVWDKDCSQWMQMDPVPGAFVVNLGDMMMWLTGNRYISNLHRVVNNSCRDRYSVPFFYSGNPDFALARLPGWENREEVADAPIGTVNDWMTGKYKDACLRD</sequence>
<dbReference type="InterPro" id="IPR044861">
    <property type="entry name" value="IPNS-like_FE2OG_OXY"/>
</dbReference>
<evidence type="ECO:0000313" key="6">
    <source>
        <dbReference type="Proteomes" id="UP001610432"/>
    </source>
</evidence>
<evidence type="ECO:0000256" key="2">
    <source>
        <dbReference type="RuleBase" id="RU003682"/>
    </source>
</evidence>
<feature type="domain" description="Fe2OG dioxygenase" evidence="4">
    <location>
        <begin position="188"/>
        <end position="293"/>
    </location>
</feature>
<accession>A0ABR4LCG7</accession>
<keyword evidence="2" id="KW-0479">Metal-binding</keyword>
<comment type="similarity">
    <text evidence="1 2">Belongs to the iron/ascorbate-dependent oxidoreductase family.</text>
</comment>
<keyword evidence="2" id="KW-0408">Iron</keyword>
<evidence type="ECO:0000256" key="3">
    <source>
        <dbReference type="SAM" id="Phobius"/>
    </source>
</evidence>
<dbReference type="PRINTS" id="PR00682">
    <property type="entry name" value="IPNSYNTHASE"/>
</dbReference>
<gene>
    <name evidence="5" type="ORF">BJX67DRAFT_391487</name>
</gene>
<dbReference type="InterPro" id="IPR050231">
    <property type="entry name" value="Iron_ascorbate_oxido_reductase"/>
</dbReference>
<comment type="caution">
    <text evidence="5">The sequence shown here is derived from an EMBL/GenBank/DDBJ whole genome shotgun (WGS) entry which is preliminary data.</text>
</comment>
<keyword evidence="3" id="KW-1133">Transmembrane helix</keyword>
<feature type="transmembrane region" description="Helical" evidence="3">
    <location>
        <begin position="12"/>
        <end position="31"/>
    </location>
</feature>
<dbReference type="PROSITE" id="PS51471">
    <property type="entry name" value="FE2OG_OXY"/>
    <property type="match status" value="1"/>
</dbReference>
<keyword evidence="3" id="KW-0472">Membrane</keyword>
<organism evidence="5 6">
    <name type="scientific">Aspergillus lucknowensis</name>
    <dbReference type="NCBI Taxonomy" id="176173"/>
    <lineage>
        <taxon>Eukaryota</taxon>
        <taxon>Fungi</taxon>
        <taxon>Dikarya</taxon>
        <taxon>Ascomycota</taxon>
        <taxon>Pezizomycotina</taxon>
        <taxon>Eurotiomycetes</taxon>
        <taxon>Eurotiomycetidae</taxon>
        <taxon>Eurotiales</taxon>
        <taxon>Aspergillaceae</taxon>
        <taxon>Aspergillus</taxon>
        <taxon>Aspergillus subgen. Nidulantes</taxon>
    </lineage>
</organism>
<dbReference type="InterPro" id="IPR026992">
    <property type="entry name" value="DIOX_N"/>
</dbReference>
<dbReference type="Gene3D" id="2.60.120.330">
    <property type="entry name" value="B-lactam Antibiotic, Isopenicillin N Synthase, Chain"/>
    <property type="match status" value="1"/>
</dbReference>
<protein>
    <submittedName>
        <fullName evidence="5">Oxidoreductase</fullName>
    </submittedName>
</protein>
<keyword evidence="2" id="KW-0560">Oxidoreductase</keyword>
<dbReference type="Pfam" id="PF03171">
    <property type="entry name" value="2OG-FeII_Oxy"/>
    <property type="match status" value="1"/>
</dbReference>
<reference evidence="5 6" key="1">
    <citation type="submission" date="2024-07" db="EMBL/GenBank/DDBJ databases">
        <title>Section-level genome sequencing and comparative genomics of Aspergillus sections Usti and Cavernicolus.</title>
        <authorList>
            <consortium name="Lawrence Berkeley National Laboratory"/>
            <person name="Nybo J.L."/>
            <person name="Vesth T.C."/>
            <person name="Theobald S."/>
            <person name="Frisvad J.C."/>
            <person name="Larsen T.O."/>
            <person name="Kjaerboelling I."/>
            <person name="Rothschild-Mancinelli K."/>
            <person name="Lyhne E.K."/>
            <person name="Kogle M.E."/>
            <person name="Barry K."/>
            <person name="Clum A."/>
            <person name="Na H."/>
            <person name="Ledsgaard L."/>
            <person name="Lin J."/>
            <person name="Lipzen A."/>
            <person name="Kuo A."/>
            <person name="Riley R."/>
            <person name="Mondo S."/>
            <person name="Labutti K."/>
            <person name="Haridas S."/>
            <person name="Pangalinan J."/>
            <person name="Salamov A.A."/>
            <person name="Simmons B.A."/>
            <person name="Magnuson J.K."/>
            <person name="Chen J."/>
            <person name="Drula E."/>
            <person name="Henrissat B."/>
            <person name="Wiebenga A."/>
            <person name="Lubbers R.J."/>
            <person name="Gomes A.C."/>
            <person name="Macurrencykelacurrency M.R."/>
            <person name="Stajich J."/>
            <person name="Grigoriev I.V."/>
            <person name="Mortensen U.H."/>
            <person name="De Vries R.P."/>
            <person name="Baker S.E."/>
            <person name="Andersen M.R."/>
        </authorList>
    </citation>
    <scope>NUCLEOTIDE SEQUENCE [LARGE SCALE GENOMIC DNA]</scope>
    <source>
        <strain evidence="5 6">CBS 449.75</strain>
    </source>
</reference>
<name>A0ABR4LCG7_9EURO</name>
<dbReference type="InterPro" id="IPR005123">
    <property type="entry name" value="Oxoglu/Fe-dep_dioxygenase_dom"/>
</dbReference>
<keyword evidence="6" id="KW-1185">Reference proteome</keyword>
<dbReference type="PANTHER" id="PTHR47990">
    <property type="entry name" value="2-OXOGLUTARATE (2OG) AND FE(II)-DEPENDENT OXYGENASE SUPERFAMILY PROTEIN-RELATED"/>
    <property type="match status" value="1"/>
</dbReference>
<dbReference type="Proteomes" id="UP001610432">
    <property type="component" value="Unassembled WGS sequence"/>
</dbReference>
<evidence type="ECO:0000259" key="4">
    <source>
        <dbReference type="PROSITE" id="PS51471"/>
    </source>
</evidence>
<dbReference type="InterPro" id="IPR027443">
    <property type="entry name" value="IPNS-like_sf"/>
</dbReference>
<dbReference type="GeneID" id="98149864"/>
<dbReference type="SUPFAM" id="SSF51197">
    <property type="entry name" value="Clavaminate synthase-like"/>
    <property type="match status" value="1"/>
</dbReference>
<dbReference type="RefSeq" id="XP_070881197.1">
    <property type="nucleotide sequence ID" value="XM_071034792.1"/>
</dbReference>
<dbReference type="Pfam" id="PF14226">
    <property type="entry name" value="DIOX_N"/>
    <property type="match status" value="1"/>
</dbReference>